<sequence length="358" mass="39892">MATRWGYGSLSNRGGRPLEADLVSLWMITEGRKFESKLGRRLDGVSAFIDNFMIGDWKEGNRQFKEREFHLQRWGPEVRAHWEGYAGSLQVVARHTCFVVHLWWETPPWVSKVVPWSKFCKSAGREVRDEGVGGTCAGGSVWETQHVVQSWGSEEQFEYGRRNRGAAGRLAKGTVWTQILLGLSLGQWAVWRIKEKKFWAQVSGFKKSPRVERAGLWALTPSALRVWAWAPPKTIMGATGMEQELLADEDFNVGALFPGQPTLIDEVLMDEASSGSEGSVAAAMGWDPLRVVPSKDILVLDGRKELPCGSGGNDGATELAIVPIGSVFARPMMERTDFQLEEGGWDEGWNSSCLTKFN</sequence>
<evidence type="ECO:0008006" key="3">
    <source>
        <dbReference type="Google" id="ProtNLM"/>
    </source>
</evidence>
<organism evidence="1 2">
    <name type="scientific">Vitis vinifera</name>
    <name type="common">Grape</name>
    <dbReference type="NCBI Taxonomy" id="29760"/>
    <lineage>
        <taxon>Eukaryota</taxon>
        <taxon>Viridiplantae</taxon>
        <taxon>Streptophyta</taxon>
        <taxon>Embryophyta</taxon>
        <taxon>Tracheophyta</taxon>
        <taxon>Spermatophyta</taxon>
        <taxon>Magnoliopsida</taxon>
        <taxon>eudicotyledons</taxon>
        <taxon>Gunneridae</taxon>
        <taxon>Pentapetalae</taxon>
        <taxon>rosids</taxon>
        <taxon>Vitales</taxon>
        <taxon>Vitaceae</taxon>
        <taxon>Viteae</taxon>
        <taxon>Vitis</taxon>
    </lineage>
</organism>
<gene>
    <name evidence="1" type="ORF">CK203_023846</name>
</gene>
<dbReference type="AlphaFoldDB" id="A0A438J9Z7"/>
<protein>
    <recommendedName>
        <fullName evidence="3">DUF4283 domain-containing protein</fullName>
    </recommendedName>
</protein>
<accession>A0A438J9Z7</accession>
<name>A0A438J9Z7_VITVI</name>
<reference evidence="1 2" key="1">
    <citation type="journal article" date="2018" name="PLoS Genet.">
        <title>Population sequencing reveals clonal diversity and ancestral inbreeding in the grapevine cultivar Chardonnay.</title>
        <authorList>
            <person name="Roach M.J."/>
            <person name="Johnson D.L."/>
            <person name="Bohlmann J."/>
            <person name="van Vuuren H.J."/>
            <person name="Jones S.J."/>
            <person name="Pretorius I.S."/>
            <person name="Schmidt S.A."/>
            <person name="Borneman A.R."/>
        </authorList>
    </citation>
    <scope>NUCLEOTIDE SEQUENCE [LARGE SCALE GENOMIC DNA]</scope>
    <source>
        <strain evidence="2">cv. Chardonnay</strain>
        <tissue evidence="1">Leaf</tissue>
    </source>
</reference>
<proteinExistence type="predicted"/>
<dbReference type="Proteomes" id="UP000288805">
    <property type="component" value="Unassembled WGS sequence"/>
</dbReference>
<evidence type="ECO:0000313" key="2">
    <source>
        <dbReference type="Proteomes" id="UP000288805"/>
    </source>
</evidence>
<dbReference type="EMBL" id="QGNW01000054">
    <property type="protein sequence ID" value="RVX05792.1"/>
    <property type="molecule type" value="Genomic_DNA"/>
</dbReference>
<comment type="caution">
    <text evidence="1">The sequence shown here is derived from an EMBL/GenBank/DDBJ whole genome shotgun (WGS) entry which is preliminary data.</text>
</comment>
<evidence type="ECO:0000313" key="1">
    <source>
        <dbReference type="EMBL" id="RVX05792.1"/>
    </source>
</evidence>